<dbReference type="InterPro" id="IPR011990">
    <property type="entry name" value="TPR-like_helical_dom_sf"/>
</dbReference>
<protein>
    <recommendedName>
        <fullName evidence="3">SusD/RagB family nutrient-binding outer membrane lipoprotein</fullName>
    </recommendedName>
</protein>
<comment type="caution">
    <text evidence="1">The sequence shown here is derived from an EMBL/GenBank/DDBJ whole genome shotgun (WGS) entry which is preliminary data.</text>
</comment>
<sequence>MKFKSLYIGLIVAASLVSCTVEDFEENYTDPSKLAETTVGKQFSGMFYTNRAYVFPSYDDYFVNHRINSNRFTQAIGWVNAENQYVPGSSANNNIWNNYYQTLAQYREIEKVYAGLSEAAAADQRIYMIAAKTFIYDKTQKMIDIYGDIPFTEAGKLSQNGGNYNSSYATYDDAEMLYSMMLDDLAAMADEINNINVNSGVLVEFRTQDLINSGDLELWKKYINSLRLRMLSRVSNTGTFSSRANTEIGEILNNQGTYPVVTSNQDNVQWDVYALGTILPANTFQSGLEDWNGNIAGKTILDHMLNNDDPRLTYVFEPGLEAEPDYYMGLDPLLNGSVQNEMVLTGTLTIYNRSTISRNQYFPGLLITAPEVYFFAAEYYLKNGQDAMAQAAYEAAVATSTDLYVYLRGISNNGDSPAAVVPTVGDIEAYLAQDAVSWTAAGSNDAKLKLIAEQKWLHFNVINPNENWAEMRRLDLVDLEFWVDQSNQQGLPPYRWNYPGSEQTYNTENYAVVQPNDKLTNSLFWDMN</sequence>
<proteinExistence type="predicted"/>
<dbReference type="SUPFAM" id="SSF48452">
    <property type="entry name" value="TPR-like"/>
    <property type="match status" value="1"/>
</dbReference>
<organism evidence="1 2">
    <name type="scientific">Algoriphagus iocasae</name>
    <dbReference type="NCBI Taxonomy" id="1836499"/>
    <lineage>
        <taxon>Bacteria</taxon>
        <taxon>Pseudomonadati</taxon>
        <taxon>Bacteroidota</taxon>
        <taxon>Cytophagia</taxon>
        <taxon>Cytophagales</taxon>
        <taxon>Cyclobacteriaceae</taxon>
        <taxon>Algoriphagus</taxon>
    </lineage>
</organism>
<dbReference type="InterPro" id="IPR041662">
    <property type="entry name" value="SusD-like_2"/>
</dbReference>
<dbReference type="PROSITE" id="PS51257">
    <property type="entry name" value="PROKAR_LIPOPROTEIN"/>
    <property type="match status" value="1"/>
</dbReference>
<dbReference type="Gene3D" id="1.25.40.390">
    <property type="match status" value="1"/>
</dbReference>
<dbReference type="EMBL" id="JACIJO010000001">
    <property type="protein sequence ID" value="MBB6325193.1"/>
    <property type="molecule type" value="Genomic_DNA"/>
</dbReference>
<dbReference type="RefSeq" id="WP_184493292.1">
    <property type="nucleotide sequence ID" value="NZ_JACIJO010000001.1"/>
</dbReference>
<gene>
    <name evidence="1" type="ORF">FHS59_000808</name>
</gene>
<evidence type="ECO:0000313" key="2">
    <source>
        <dbReference type="Proteomes" id="UP000588604"/>
    </source>
</evidence>
<evidence type="ECO:0000313" key="1">
    <source>
        <dbReference type="EMBL" id="MBB6325193.1"/>
    </source>
</evidence>
<reference evidence="1 2" key="1">
    <citation type="submission" date="2020-08" db="EMBL/GenBank/DDBJ databases">
        <title>Genomic Encyclopedia of Type Strains, Phase IV (KMG-IV): sequencing the most valuable type-strain genomes for metagenomic binning, comparative biology and taxonomic classification.</title>
        <authorList>
            <person name="Goeker M."/>
        </authorList>
    </citation>
    <scope>NUCLEOTIDE SEQUENCE [LARGE SCALE GENOMIC DNA]</scope>
    <source>
        <strain evidence="1 2">DSM 102044</strain>
    </source>
</reference>
<name>A0A841MEJ1_9BACT</name>
<keyword evidence="2" id="KW-1185">Reference proteome</keyword>
<dbReference type="Proteomes" id="UP000588604">
    <property type="component" value="Unassembled WGS sequence"/>
</dbReference>
<dbReference type="AlphaFoldDB" id="A0A841MEJ1"/>
<dbReference type="Pfam" id="PF12771">
    <property type="entry name" value="SusD-like_2"/>
    <property type="match status" value="1"/>
</dbReference>
<accession>A0A841MEJ1</accession>
<evidence type="ECO:0008006" key="3">
    <source>
        <dbReference type="Google" id="ProtNLM"/>
    </source>
</evidence>